<dbReference type="Pfam" id="PF00168">
    <property type="entry name" value="C2"/>
    <property type="match status" value="1"/>
</dbReference>
<evidence type="ECO:0000256" key="5">
    <source>
        <dbReference type="ARBA" id="ARBA00023136"/>
    </source>
</evidence>
<dbReference type="CDD" id="cd00030">
    <property type="entry name" value="C2"/>
    <property type="match status" value="1"/>
</dbReference>
<dbReference type="PROSITE" id="PS51847">
    <property type="entry name" value="SMP"/>
    <property type="match status" value="1"/>
</dbReference>
<reference evidence="10" key="1">
    <citation type="submission" date="2025-04" db="UniProtKB">
        <authorList>
            <consortium name="RefSeq"/>
        </authorList>
    </citation>
    <scope>IDENTIFICATION</scope>
    <source>
        <tissue evidence="11">Leaf</tissue>
    </source>
</reference>
<feature type="region of interest" description="Disordered" evidence="6">
    <location>
        <begin position="742"/>
        <end position="779"/>
    </location>
</feature>
<sequence>MDVTQASMMHHVCIVLFALWLLSKFDRCTPLTYFVSLIYLYVVHERFIMRLQKKMQFEEKRQSSQRRVLTDSETVRWLNHAVEKIWPVCMEQITSQKILRPIIPWFLEKYKPWTVKNALVQHLYLGRNPPIFTDMRVLRQSSEDDHLVLELGMNFLTADDMSAILAVQMRKRLGFGMWAKLHLTSMHVEGKVLIGIKFIPRWPFLGRLRVCFAEPPYFQMTVKPIFTHGIDVTELPGIAGWLDNLLSVAFEETLVEPNMLVADIEKFAGPPPQENWFSIDMKEPVAYAKVEVIEASEMKPSDLNGLADPYVKGRMGPYRFKTKIQKKTLAPKWLEEFRIPIITWESPNILNFEVHDKDHIFDDALGTYSMNINDFRDGHRHDPWVPLENVKMGRLHIAITILERDGKEDGHQPDGEQLTEECKRESFATDTANKDSFSYVSSEKSAKVADKFEPIGVDGQKETAVWIQQPGSGVVQTWEPRKGKSRRLDTEIQRELNDASGCIGSNTDISVSNGGGIVDENVDDKQSRNPVSKGDGIVNENVDDKQSRNPVSKDDGIVNENVDDKQSTNPVRRGINKIGLLFQRNPKVEHQNSMTRDLPSPHANLRSIKSKKIGVNLIVEEGTIARPASARAPRDGITNSDGSGCESPSGKHRKRNKAKNFFKQAEKSARTKKHVLSRKGSNKFKGDSSPAVAGNGSSQSDSSNDESLLSSHNPSMDGTIRIESQPISLGDISEENIISADTSDQTMDMGNLAKDTNVQGSGRTEDEETTSSNRSIEGKLVEVEPKAVIPVAIPEDKVLSSSEQNG</sequence>
<dbReference type="RefSeq" id="XP_030525324.1">
    <property type="nucleotide sequence ID" value="XM_030669464.1"/>
</dbReference>
<dbReference type="PANTHER" id="PTHR47042">
    <property type="entry name" value="C2 DOMAIN-CONTAINING PROTEIN-LIKE"/>
    <property type="match status" value="1"/>
</dbReference>
<evidence type="ECO:0000313" key="9">
    <source>
        <dbReference type="Proteomes" id="UP000827889"/>
    </source>
</evidence>
<accession>A0A8B8NTY6</accession>
<dbReference type="InterPro" id="IPR031468">
    <property type="entry name" value="SMP_LBD"/>
</dbReference>
<dbReference type="Proteomes" id="UP000827889">
    <property type="component" value="Chromosome 2"/>
</dbReference>
<dbReference type="GeneID" id="115737373"/>
<keyword evidence="3" id="KW-0445">Lipid transport</keyword>
<dbReference type="InterPro" id="IPR052847">
    <property type="entry name" value="Ext_Synaptotagmin/KAHRP-like"/>
</dbReference>
<evidence type="ECO:0000256" key="3">
    <source>
        <dbReference type="ARBA" id="ARBA00023055"/>
    </source>
</evidence>
<organism evidence="9 10">
    <name type="scientific">Rhodamnia argentea</name>
    <dbReference type="NCBI Taxonomy" id="178133"/>
    <lineage>
        <taxon>Eukaryota</taxon>
        <taxon>Viridiplantae</taxon>
        <taxon>Streptophyta</taxon>
        <taxon>Embryophyta</taxon>
        <taxon>Tracheophyta</taxon>
        <taxon>Spermatophyta</taxon>
        <taxon>Magnoliopsida</taxon>
        <taxon>eudicotyledons</taxon>
        <taxon>Gunneridae</taxon>
        <taxon>Pentapetalae</taxon>
        <taxon>rosids</taxon>
        <taxon>malvids</taxon>
        <taxon>Myrtales</taxon>
        <taxon>Myrtaceae</taxon>
        <taxon>Myrtoideae</taxon>
        <taxon>Myrteae</taxon>
        <taxon>Australasian group</taxon>
        <taxon>Rhodamnia</taxon>
    </lineage>
</organism>
<evidence type="ECO:0000256" key="2">
    <source>
        <dbReference type="ARBA" id="ARBA00022448"/>
    </source>
</evidence>
<dbReference type="GO" id="GO:0006869">
    <property type="term" value="P:lipid transport"/>
    <property type="evidence" value="ECO:0007669"/>
    <property type="project" value="UniProtKB-KW"/>
</dbReference>
<keyword evidence="5" id="KW-0472">Membrane</keyword>
<feature type="region of interest" description="Disordered" evidence="6">
    <location>
        <begin position="503"/>
        <end position="572"/>
    </location>
</feature>
<feature type="compositionally biased region" description="Polar residues" evidence="6">
    <location>
        <begin position="742"/>
        <end position="762"/>
    </location>
</feature>
<evidence type="ECO:0000256" key="4">
    <source>
        <dbReference type="ARBA" id="ARBA00023121"/>
    </source>
</evidence>
<dbReference type="RefSeq" id="XP_048129788.1">
    <property type="nucleotide sequence ID" value="XM_048273831.1"/>
</dbReference>
<evidence type="ECO:0000259" key="8">
    <source>
        <dbReference type="PROSITE" id="PS51847"/>
    </source>
</evidence>
<dbReference type="SMART" id="SM00239">
    <property type="entry name" value="C2"/>
    <property type="match status" value="1"/>
</dbReference>
<feature type="compositionally biased region" description="Basic and acidic residues" evidence="6">
    <location>
        <begin position="542"/>
        <end position="566"/>
    </location>
</feature>
<dbReference type="InterPro" id="IPR000008">
    <property type="entry name" value="C2_dom"/>
</dbReference>
<dbReference type="AlphaFoldDB" id="A0A8B8NTY6"/>
<keyword evidence="2" id="KW-0813">Transport</keyword>
<dbReference type="KEGG" id="rarg:115737373"/>
<dbReference type="SUPFAM" id="SSF49562">
    <property type="entry name" value="C2 domain (Calcium/lipid-binding domain, CaLB)"/>
    <property type="match status" value="1"/>
</dbReference>
<dbReference type="PANTHER" id="PTHR47042:SF4">
    <property type="entry name" value="OS02G0313700 PROTEIN"/>
    <property type="match status" value="1"/>
</dbReference>
<dbReference type="GO" id="GO:0008289">
    <property type="term" value="F:lipid binding"/>
    <property type="evidence" value="ECO:0007669"/>
    <property type="project" value="UniProtKB-KW"/>
</dbReference>
<evidence type="ECO:0000313" key="10">
    <source>
        <dbReference type="RefSeq" id="XP_030525324.1"/>
    </source>
</evidence>
<feature type="compositionally biased region" description="Low complexity" evidence="6">
    <location>
        <begin position="694"/>
        <end position="711"/>
    </location>
</feature>
<keyword evidence="9" id="KW-1185">Reference proteome</keyword>
<gene>
    <name evidence="10 11" type="primary">LOC115737373</name>
</gene>
<protein>
    <submittedName>
        <fullName evidence="10 11">C2 domain-containing protein At1g53590</fullName>
    </submittedName>
</protein>
<keyword evidence="4" id="KW-0446">Lipid-binding</keyword>
<name>A0A8B8NTY6_9MYRT</name>
<feature type="compositionally biased region" description="Basic residues" evidence="6">
    <location>
        <begin position="650"/>
        <end position="660"/>
    </location>
</feature>
<evidence type="ECO:0000259" key="7">
    <source>
        <dbReference type="PROSITE" id="PS50004"/>
    </source>
</evidence>
<evidence type="ECO:0000256" key="1">
    <source>
        <dbReference type="ARBA" id="ARBA00004370"/>
    </source>
</evidence>
<dbReference type="OrthoDB" id="270970at2759"/>
<feature type="domain" description="C2" evidence="7">
    <location>
        <begin position="271"/>
        <end position="385"/>
    </location>
</feature>
<evidence type="ECO:0000256" key="6">
    <source>
        <dbReference type="SAM" id="MobiDB-lite"/>
    </source>
</evidence>
<feature type="compositionally biased region" description="Basic residues" evidence="6">
    <location>
        <begin position="670"/>
        <end position="682"/>
    </location>
</feature>
<feature type="region of interest" description="Disordered" evidence="6">
    <location>
        <begin position="626"/>
        <end position="719"/>
    </location>
</feature>
<dbReference type="Gene3D" id="2.60.40.150">
    <property type="entry name" value="C2 domain"/>
    <property type="match status" value="1"/>
</dbReference>
<comment type="subcellular location">
    <subcellularLocation>
        <location evidence="1">Membrane</location>
    </subcellularLocation>
</comment>
<evidence type="ECO:0000313" key="11">
    <source>
        <dbReference type="RefSeq" id="XP_048129788.1"/>
    </source>
</evidence>
<dbReference type="InterPro" id="IPR035892">
    <property type="entry name" value="C2_domain_sf"/>
</dbReference>
<reference evidence="9" key="2">
    <citation type="submission" date="2025-05" db="UniProtKB">
        <authorList>
            <consortium name="RefSeq"/>
        </authorList>
    </citation>
    <scope>NUCLEOTIDE SEQUENCE [LARGE SCALE GENOMIC DNA]</scope>
</reference>
<feature type="compositionally biased region" description="Polar residues" evidence="6">
    <location>
        <begin position="503"/>
        <end position="512"/>
    </location>
</feature>
<dbReference type="GO" id="GO:0016020">
    <property type="term" value="C:membrane"/>
    <property type="evidence" value="ECO:0007669"/>
    <property type="project" value="UniProtKB-SubCell"/>
</dbReference>
<proteinExistence type="predicted"/>
<feature type="domain" description="SMP-LTD" evidence="8">
    <location>
        <begin position="71"/>
        <end position="265"/>
    </location>
</feature>
<dbReference type="PROSITE" id="PS50004">
    <property type="entry name" value="C2"/>
    <property type="match status" value="1"/>
</dbReference>
<dbReference type="CDD" id="cd21669">
    <property type="entry name" value="SMP_SF"/>
    <property type="match status" value="1"/>
</dbReference>